<sequence>MIFETHTLKNTLSTFIESVFYFKGFQPEHSIERVVPTGNLFIIFELDGFTRNTFDNETLKPNGVYNKVWISGIHKNYLSISAHQNSEMFVIQFKPFGAYPFLNIPINNLNDKVVAAETIFGDSILQLREIIKNKKTTKEKFEIAESFLNKTFKIKKQPQKELIEIINTLKVKPFLEHNSIVKSYSKTQKHLIHQFKKFCGLTPKTLHRIFRFNEVLLKIRNKEKIEWSQIAYEFGYSDQSHFIKEFKEFSGFNPQEFISSNFHKGEPNFFPLDKKG</sequence>
<dbReference type="PANTHER" id="PTHR46796:SF13">
    <property type="entry name" value="HTH-TYPE TRANSCRIPTIONAL ACTIVATOR RHAS"/>
    <property type="match status" value="1"/>
</dbReference>
<protein>
    <submittedName>
        <fullName evidence="5">AraC family transcriptional regulator</fullName>
    </submittedName>
</protein>
<name>A0A2S7WRP8_9FLAO</name>
<organism evidence="5 6">
    <name type="scientific">Polaribacter porphyrae</name>
    <dbReference type="NCBI Taxonomy" id="1137780"/>
    <lineage>
        <taxon>Bacteria</taxon>
        <taxon>Pseudomonadati</taxon>
        <taxon>Bacteroidota</taxon>
        <taxon>Flavobacteriia</taxon>
        <taxon>Flavobacteriales</taxon>
        <taxon>Flavobacteriaceae</taxon>
    </lineage>
</organism>
<dbReference type="PROSITE" id="PS01124">
    <property type="entry name" value="HTH_ARAC_FAMILY_2"/>
    <property type="match status" value="1"/>
</dbReference>
<dbReference type="RefSeq" id="WP_105016849.1">
    <property type="nucleotide sequence ID" value="NZ_MSCN01000001.1"/>
</dbReference>
<dbReference type="GO" id="GO:0043565">
    <property type="term" value="F:sequence-specific DNA binding"/>
    <property type="evidence" value="ECO:0007669"/>
    <property type="project" value="InterPro"/>
</dbReference>
<evidence type="ECO:0000256" key="3">
    <source>
        <dbReference type="ARBA" id="ARBA00023163"/>
    </source>
</evidence>
<keyword evidence="3" id="KW-0804">Transcription</keyword>
<accession>A0A2S7WRP8</accession>
<dbReference type="Proteomes" id="UP000238882">
    <property type="component" value="Unassembled WGS sequence"/>
</dbReference>
<dbReference type="Gene3D" id="1.10.10.60">
    <property type="entry name" value="Homeodomain-like"/>
    <property type="match status" value="1"/>
</dbReference>
<proteinExistence type="predicted"/>
<dbReference type="Pfam" id="PF20240">
    <property type="entry name" value="DUF6597"/>
    <property type="match status" value="1"/>
</dbReference>
<dbReference type="AlphaFoldDB" id="A0A2S7WRP8"/>
<keyword evidence="6" id="KW-1185">Reference proteome</keyword>
<dbReference type="InterPro" id="IPR050204">
    <property type="entry name" value="AraC_XylS_family_regulators"/>
</dbReference>
<evidence type="ECO:0000259" key="4">
    <source>
        <dbReference type="PROSITE" id="PS01124"/>
    </source>
</evidence>
<dbReference type="GO" id="GO:0003700">
    <property type="term" value="F:DNA-binding transcription factor activity"/>
    <property type="evidence" value="ECO:0007669"/>
    <property type="project" value="InterPro"/>
</dbReference>
<evidence type="ECO:0000256" key="1">
    <source>
        <dbReference type="ARBA" id="ARBA00023015"/>
    </source>
</evidence>
<dbReference type="PANTHER" id="PTHR46796">
    <property type="entry name" value="HTH-TYPE TRANSCRIPTIONAL ACTIVATOR RHAS-RELATED"/>
    <property type="match status" value="1"/>
</dbReference>
<dbReference type="SMART" id="SM00342">
    <property type="entry name" value="HTH_ARAC"/>
    <property type="match status" value="1"/>
</dbReference>
<comment type="caution">
    <text evidence="5">The sequence shown here is derived from an EMBL/GenBank/DDBJ whole genome shotgun (WGS) entry which is preliminary data.</text>
</comment>
<dbReference type="EMBL" id="MSCN01000001">
    <property type="protein sequence ID" value="PQJ80254.1"/>
    <property type="molecule type" value="Genomic_DNA"/>
</dbReference>
<keyword evidence="1" id="KW-0805">Transcription regulation</keyword>
<dbReference type="Pfam" id="PF12833">
    <property type="entry name" value="HTH_18"/>
    <property type="match status" value="1"/>
</dbReference>
<dbReference type="InterPro" id="IPR018060">
    <property type="entry name" value="HTH_AraC"/>
</dbReference>
<evidence type="ECO:0000256" key="2">
    <source>
        <dbReference type="ARBA" id="ARBA00023125"/>
    </source>
</evidence>
<dbReference type="InterPro" id="IPR009057">
    <property type="entry name" value="Homeodomain-like_sf"/>
</dbReference>
<evidence type="ECO:0000313" key="6">
    <source>
        <dbReference type="Proteomes" id="UP000238882"/>
    </source>
</evidence>
<reference evidence="5 6" key="1">
    <citation type="submission" date="2016-12" db="EMBL/GenBank/DDBJ databases">
        <title>Trade-off between light-utilization and light-protection in marine flavobacteria.</title>
        <authorList>
            <person name="Kumagai Y."/>
            <person name="Yoshizawa S."/>
            <person name="Kogure K."/>
            <person name="Iwasaki W."/>
        </authorList>
    </citation>
    <scope>NUCLEOTIDE SEQUENCE [LARGE SCALE GENOMIC DNA]</scope>
    <source>
        <strain evidence="5 6">NBRC 108759</strain>
    </source>
</reference>
<dbReference type="SUPFAM" id="SSF46689">
    <property type="entry name" value="Homeodomain-like"/>
    <property type="match status" value="1"/>
</dbReference>
<dbReference type="OrthoDB" id="9816011at2"/>
<gene>
    <name evidence="5" type="ORF">BTO18_14175</name>
</gene>
<feature type="domain" description="HTH araC/xylS-type" evidence="4">
    <location>
        <begin position="160"/>
        <end position="260"/>
    </location>
</feature>
<keyword evidence="2" id="KW-0238">DNA-binding</keyword>
<dbReference type="InterPro" id="IPR046532">
    <property type="entry name" value="DUF6597"/>
</dbReference>
<evidence type="ECO:0000313" key="5">
    <source>
        <dbReference type="EMBL" id="PQJ80254.1"/>
    </source>
</evidence>